<gene>
    <name evidence="1" type="ORF">Pla100_32120</name>
</gene>
<dbReference type="EMBL" id="SJPM01000006">
    <property type="protein sequence ID" value="TWT95571.1"/>
    <property type="molecule type" value="Genomic_DNA"/>
</dbReference>
<dbReference type="AlphaFoldDB" id="A0A5C6A963"/>
<reference evidence="1 2" key="1">
    <citation type="submission" date="2019-02" db="EMBL/GenBank/DDBJ databases">
        <title>Deep-cultivation of Planctomycetes and their phenomic and genomic characterization uncovers novel biology.</title>
        <authorList>
            <person name="Wiegand S."/>
            <person name="Jogler M."/>
            <person name="Boedeker C."/>
            <person name="Pinto D."/>
            <person name="Vollmers J."/>
            <person name="Rivas-Marin E."/>
            <person name="Kohn T."/>
            <person name="Peeters S.H."/>
            <person name="Heuer A."/>
            <person name="Rast P."/>
            <person name="Oberbeckmann S."/>
            <person name="Bunk B."/>
            <person name="Jeske O."/>
            <person name="Meyerdierks A."/>
            <person name="Storesund J.E."/>
            <person name="Kallscheuer N."/>
            <person name="Luecker S."/>
            <person name="Lage O.M."/>
            <person name="Pohl T."/>
            <person name="Merkel B.J."/>
            <person name="Hornburger P."/>
            <person name="Mueller R.-W."/>
            <person name="Bruemmer F."/>
            <person name="Labrenz M."/>
            <person name="Spormann A.M."/>
            <person name="Op Den Camp H."/>
            <person name="Overmann J."/>
            <person name="Amann R."/>
            <person name="Jetten M.S.M."/>
            <person name="Mascher T."/>
            <person name="Medema M.H."/>
            <person name="Devos D.P."/>
            <person name="Kaster A.-K."/>
            <person name="Ovreas L."/>
            <person name="Rohde M."/>
            <person name="Galperin M.Y."/>
            <person name="Jogler C."/>
        </authorList>
    </citation>
    <scope>NUCLEOTIDE SEQUENCE [LARGE SCALE GENOMIC DNA]</scope>
    <source>
        <strain evidence="1 2">Pla100</strain>
    </source>
</reference>
<evidence type="ECO:0000313" key="1">
    <source>
        <dbReference type="EMBL" id="TWT95571.1"/>
    </source>
</evidence>
<proteinExistence type="predicted"/>
<comment type="caution">
    <text evidence="1">The sequence shown here is derived from an EMBL/GenBank/DDBJ whole genome shotgun (WGS) entry which is preliminary data.</text>
</comment>
<keyword evidence="2" id="KW-1185">Reference proteome</keyword>
<name>A0A5C6A963_9BACT</name>
<protein>
    <submittedName>
        <fullName evidence="1">Uncharacterized protein</fullName>
    </submittedName>
</protein>
<accession>A0A5C6A963</accession>
<organism evidence="1 2">
    <name type="scientific">Neorhodopirellula pilleata</name>
    <dbReference type="NCBI Taxonomy" id="2714738"/>
    <lineage>
        <taxon>Bacteria</taxon>
        <taxon>Pseudomonadati</taxon>
        <taxon>Planctomycetota</taxon>
        <taxon>Planctomycetia</taxon>
        <taxon>Pirellulales</taxon>
        <taxon>Pirellulaceae</taxon>
        <taxon>Neorhodopirellula</taxon>
    </lineage>
</organism>
<dbReference type="Proteomes" id="UP000316213">
    <property type="component" value="Unassembled WGS sequence"/>
</dbReference>
<evidence type="ECO:0000313" key="2">
    <source>
        <dbReference type="Proteomes" id="UP000316213"/>
    </source>
</evidence>
<sequence length="168" mass="18938">MRVAVWSNRKTTRISRICICPRDIRTATTTVMVIDTGTTTAMVTMGTLIQATRQPVNHHRPVSHLRPVNHHRLRSCRRPSIMTPTLSMLLSRTILWGEPLTFCKRVSQALACLLNSPLIVTIDSGCIARIRCRIGQRGFRSIFLSLRYGYSALASPNLCVLNARLLLR</sequence>